<name>A0A1G8PP43_BACOV</name>
<organism evidence="9 10">
    <name type="scientific">Bacteroides ovatus</name>
    <dbReference type="NCBI Taxonomy" id="28116"/>
    <lineage>
        <taxon>Bacteria</taxon>
        <taxon>Pseudomonadati</taxon>
        <taxon>Bacteroidota</taxon>
        <taxon>Bacteroidia</taxon>
        <taxon>Bacteroidales</taxon>
        <taxon>Bacteroidaceae</taxon>
        <taxon>Bacteroides</taxon>
    </lineage>
</organism>
<feature type="signal peptide" evidence="8">
    <location>
        <begin position="1"/>
        <end position="16"/>
    </location>
</feature>
<evidence type="ECO:0000256" key="3">
    <source>
        <dbReference type="ARBA" id="ARBA00022729"/>
    </source>
</evidence>
<keyword evidence="6" id="KW-0998">Cell outer membrane</keyword>
<reference evidence="9 10" key="1">
    <citation type="submission" date="2016-10" db="EMBL/GenBank/DDBJ databases">
        <authorList>
            <person name="de Groot N.N."/>
        </authorList>
    </citation>
    <scope>NUCLEOTIDE SEQUENCE [LARGE SCALE GENOMIC DNA]</scope>
    <source>
        <strain evidence="9 10">NLAE-zl-C57</strain>
    </source>
</reference>
<comment type="subcellular location">
    <subcellularLocation>
        <location evidence="1">Cell outer membrane</location>
    </subcellularLocation>
</comment>
<keyword evidence="3 8" id="KW-0732">Signal</keyword>
<evidence type="ECO:0000313" key="10">
    <source>
        <dbReference type="Proteomes" id="UP000181870"/>
    </source>
</evidence>
<dbReference type="Pfam" id="PF08842">
    <property type="entry name" value="Mfa2"/>
    <property type="match status" value="1"/>
</dbReference>
<evidence type="ECO:0000256" key="7">
    <source>
        <dbReference type="ARBA" id="ARBA00023288"/>
    </source>
</evidence>
<sequence>MKKWMFFVAASLSVFAACSNEDDLTVQPQPEDGSVTFELSAVNKLSGGISTRTPVYSQEASQHVTRVSIYAFQFASASSSYLYYKTYTVTDWSDGTTFKHFAVPDGNKLPGGTYKFLAVGRDASDLFSIATPTSTTTYGDMLATITSTGQESEIFSGSADATVTDQGARISIEMTRKVAGILGYFKNVPQQLNNSTVRYLRLAVSNSNQQVNLTTGTGINTTPVSYNIINLGLSGQAVSNGVFAGNDLSSQGVVKVANSQLGGAFYMPVSGVTMVLGLYDTSNTAIKEWTVKDNTSNATTFDILANHFYSLGTKGAAGSTNGGTPGDPGDDDNPIDLLIDQNIVITISPAWSLIHNLIIQ</sequence>
<dbReference type="Proteomes" id="UP000181870">
    <property type="component" value="Unassembled WGS sequence"/>
</dbReference>
<comment type="similarity">
    <text evidence="2">Belongs to the bacteroidetes fimbrillin superfamily. FimB/Mfa2 family.</text>
</comment>
<keyword evidence="7" id="KW-0449">Lipoprotein</keyword>
<evidence type="ECO:0000313" key="9">
    <source>
        <dbReference type="EMBL" id="SDI94088.1"/>
    </source>
</evidence>
<dbReference type="RefSeq" id="WP_074638777.1">
    <property type="nucleotide sequence ID" value="NZ_FNDO01000094.1"/>
</dbReference>
<accession>A0A1G8PP43</accession>
<proteinExistence type="inferred from homology"/>
<evidence type="ECO:0000256" key="4">
    <source>
        <dbReference type="ARBA" id="ARBA00023136"/>
    </source>
</evidence>
<dbReference type="PROSITE" id="PS51257">
    <property type="entry name" value="PROKAR_LIPOPROTEIN"/>
    <property type="match status" value="1"/>
</dbReference>
<dbReference type="AlphaFoldDB" id="A0A1G8PP43"/>
<gene>
    <name evidence="9" type="ORF">SAMN05192582_10944</name>
</gene>
<dbReference type="InterPro" id="IPR014941">
    <property type="entry name" value="FimB/Mfa2/Mfa3"/>
</dbReference>
<evidence type="ECO:0000256" key="6">
    <source>
        <dbReference type="ARBA" id="ARBA00023237"/>
    </source>
</evidence>
<dbReference type="EMBL" id="FNDO01000094">
    <property type="protein sequence ID" value="SDI94088.1"/>
    <property type="molecule type" value="Genomic_DNA"/>
</dbReference>
<evidence type="ECO:0000256" key="2">
    <source>
        <dbReference type="ARBA" id="ARBA00007248"/>
    </source>
</evidence>
<protein>
    <submittedName>
        <fullName evidence="9">Fimbrillin-A associated anchor protein Mfa1 and Mfa2</fullName>
    </submittedName>
</protein>
<evidence type="ECO:0000256" key="5">
    <source>
        <dbReference type="ARBA" id="ARBA00023139"/>
    </source>
</evidence>
<feature type="chain" id="PRO_5010190445" evidence="8">
    <location>
        <begin position="17"/>
        <end position="360"/>
    </location>
</feature>
<keyword evidence="4" id="KW-0472">Membrane</keyword>
<keyword evidence="5" id="KW-0564">Palmitate</keyword>
<evidence type="ECO:0000256" key="8">
    <source>
        <dbReference type="SAM" id="SignalP"/>
    </source>
</evidence>
<dbReference type="GO" id="GO:0009279">
    <property type="term" value="C:cell outer membrane"/>
    <property type="evidence" value="ECO:0007669"/>
    <property type="project" value="UniProtKB-SubCell"/>
</dbReference>
<evidence type="ECO:0000256" key="1">
    <source>
        <dbReference type="ARBA" id="ARBA00004442"/>
    </source>
</evidence>